<feature type="region of interest" description="Disordered" evidence="46">
    <location>
        <begin position="813"/>
        <end position="839"/>
    </location>
</feature>
<dbReference type="Gene3D" id="3.80.10.10">
    <property type="entry name" value="Ribonuclease Inhibitor"/>
    <property type="match status" value="2"/>
</dbReference>
<dbReference type="GO" id="GO:0005576">
    <property type="term" value="C:extracellular region"/>
    <property type="evidence" value="ECO:0007669"/>
    <property type="project" value="UniProtKB-SubCell"/>
</dbReference>
<evidence type="ECO:0000256" key="1">
    <source>
        <dbReference type="ARBA" id="ARBA00004123"/>
    </source>
</evidence>
<feature type="transmembrane region" description="Helical" evidence="47">
    <location>
        <begin position="395"/>
        <end position="416"/>
    </location>
</feature>
<evidence type="ECO:0000256" key="23">
    <source>
        <dbReference type="ARBA" id="ARBA00022840"/>
    </source>
</evidence>
<evidence type="ECO:0000256" key="45">
    <source>
        <dbReference type="ARBA" id="ARBA00049398"/>
    </source>
</evidence>
<evidence type="ECO:0000256" key="47">
    <source>
        <dbReference type="SAM" id="Phobius"/>
    </source>
</evidence>
<evidence type="ECO:0000256" key="10">
    <source>
        <dbReference type="ARBA" id="ARBA00004653"/>
    </source>
</evidence>
<evidence type="ECO:0000256" key="21">
    <source>
        <dbReference type="ARBA" id="ARBA00022787"/>
    </source>
</evidence>
<evidence type="ECO:0000256" key="28">
    <source>
        <dbReference type="ARBA" id="ARBA00023136"/>
    </source>
</evidence>
<comment type="catalytic activity">
    <reaction evidence="45">
        <text>coproporphyrin I(in) + ATP + H2O = coproporphyrin I(out) + ADP + phosphate + H(+)</text>
        <dbReference type="Rhea" id="RHEA:66768"/>
        <dbReference type="ChEBI" id="CHEBI:15377"/>
        <dbReference type="ChEBI" id="CHEBI:15378"/>
        <dbReference type="ChEBI" id="CHEBI:30616"/>
        <dbReference type="ChEBI" id="CHEBI:43474"/>
        <dbReference type="ChEBI" id="CHEBI:167478"/>
        <dbReference type="ChEBI" id="CHEBI:456216"/>
    </reaction>
    <physiologicalReaction direction="left-to-right" evidence="45">
        <dbReference type="Rhea" id="RHEA:66769"/>
    </physiologicalReaction>
</comment>
<dbReference type="GO" id="GO:0005789">
    <property type="term" value="C:endoplasmic reticulum membrane"/>
    <property type="evidence" value="ECO:0007669"/>
    <property type="project" value="UniProtKB-SubCell"/>
</dbReference>
<evidence type="ECO:0000256" key="29">
    <source>
        <dbReference type="ARBA" id="ARBA00023157"/>
    </source>
</evidence>
<keyword evidence="19" id="KW-0547">Nucleotide-binding</keyword>
<feature type="transmembrane region" description="Helical" evidence="47">
    <location>
        <begin position="135"/>
        <end position="153"/>
    </location>
</feature>
<dbReference type="Gene3D" id="1.20.1560.10">
    <property type="entry name" value="ABC transporter type 1, transmembrane domain"/>
    <property type="match status" value="1"/>
</dbReference>
<dbReference type="EMBL" id="OA883646">
    <property type="protein sequence ID" value="CAD7279376.1"/>
    <property type="molecule type" value="Genomic_DNA"/>
</dbReference>
<dbReference type="OrthoDB" id="6500128at2759"/>
<evidence type="ECO:0000256" key="40">
    <source>
        <dbReference type="ARBA" id="ARBA00047789"/>
    </source>
</evidence>
<comment type="subunit">
    <text evidence="12">Homodimer.</text>
</comment>
<evidence type="ECO:0000256" key="13">
    <source>
        <dbReference type="ARBA" id="ARBA00022448"/>
    </source>
</evidence>
<gene>
    <name evidence="50" type="ORF">NMOB1V02_LOCUS7049</name>
</gene>
<dbReference type="GO" id="GO:0005765">
    <property type="term" value="C:lysosomal membrane"/>
    <property type="evidence" value="ECO:0007669"/>
    <property type="project" value="UniProtKB-SubCell"/>
</dbReference>
<dbReference type="GO" id="GO:0020037">
    <property type="term" value="F:heme binding"/>
    <property type="evidence" value="ECO:0007669"/>
    <property type="project" value="TreeGrafter"/>
</dbReference>
<evidence type="ECO:0000256" key="18">
    <source>
        <dbReference type="ARBA" id="ARBA00022737"/>
    </source>
</evidence>
<evidence type="ECO:0000256" key="24">
    <source>
        <dbReference type="ARBA" id="ARBA00022967"/>
    </source>
</evidence>
<evidence type="ECO:0000256" key="43">
    <source>
        <dbReference type="ARBA" id="ARBA00048510"/>
    </source>
</evidence>
<dbReference type="Proteomes" id="UP000678499">
    <property type="component" value="Unassembled WGS sequence"/>
</dbReference>
<evidence type="ECO:0000256" key="42">
    <source>
        <dbReference type="ARBA" id="ARBA00048455"/>
    </source>
</evidence>
<feature type="transmembrane region" description="Helical" evidence="47">
    <location>
        <begin position="367"/>
        <end position="389"/>
    </location>
</feature>
<feature type="transmembrane region" description="Helical" evidence="47">
    <location>
        <begin position="95"/>
        <end position="114"/>
    </location>
</feature>
<dbReference type="Pfam" id="PF12799">
    <property type="entry name" value="LRR_4"/>
    <property type="match status" value="1"/>
</dbReference>
<evidence type="ECO:0000256" key="35">
    <source>
        <dbReference type="ARBA" id="ARBA00024385"/>
    </source>
</evidence>
<evidence type="ECO:0000256" key="44">
    <source>
        <dbReference type="ARBA" id="ARBA00048636"/>
    </source>
</evidence>
<evidence type="ECO:0000256" key="16">
    <source>
        <dbReference type="ARBA" id="ARBA00022614"/>
    </source>
</evidence>
<dbReference type="SUPFAM" id="SSF90123">
    <property type="entry name" value="ABC transporter transmembrane region"/>
    <property type="match status" value="1"/>
</dbReference>
<comment type="subcellular location">
    <subcellularLocation>
        <location evidence="9">Cell membrane</location>
        <topology evidence="9">Multi-pass membrane protein</topology>
    </subcellularLocation>
    <subcellularLocation>
        <location evidence="2">Early endosome membrane</location>
    </subcellularLocation>
    <subcellularLocation>
        <location evidence="7">Endoplasmic reticulum membrane</location>
        <topology evidence="7">Multi-pass membrane protein</topology>
    </subcellularLocation>
    <subcellularLocation>
        <location evidence="4">Endosome membrane</location>
        <topology evidence="4">Multi-pass membrane protein</topology>
    </subcellularLocation>
    <subcellularLocation>
        <location evidence="3">Endosome</location>
        <location evidence="3">Multivesicular body membrane</location>
    </subcellularLocation>
    <subcellularLocation>
        <location evidence="10">Golgi apparatus membrane</location>
        <topology evidence="10">Multi-pass membrane protein</topology>
    </subcellularLocation>
    <subcellularLocation>
        <location evidence="6">Late endosome membrane</location>
    </subcellularLocation>
    <subcellularLocation>
        <location evidence="11">Lysosome membrane</location>
    </subcellularLocation>
    <subcellularLocation>
        <location evidence="33">Melanosome membrane</location>
    </subcellularLocation>
    <subcellularLocation>
        <location evidence="5">Mitochondrion outer membrane</location>
        <topology evidence="5">Multi-pass membrane protein</topology>
    </subcellularLocation>
    <subcellularLocation>
        <location evidence="1">Nucleus</location>
    </subcellularLocation>
    <subcellularLocation>
        <location evidence="8">Secreted</location>
        <location evidence="8">Extracellular exosome</location>
    </subcellularLocation>
</comment>
<dbReference type="PROSITE" id="PS50893">
    <property type="entry name" value="ABC_TRANSPORTER_2"/>
    <property type="match status" value="1"/>
</dbReference>
<dbReference type="GO" id="GO:0015439">
    <property type="term" value="F:ABC-type heme transporter activity"/>
    <property type="evidence" value="ECO:0007669"/>
    <property type="project" value="UniProtKB-EC"/>
</dbReference>
<evidence type="ECO:0000256" key="14">
    <source>
        <dbReference type="ARBA" id="ARBA00022475"/>
    </source>
</evidence>
<dbReference type="FunFam" id="3.80.10.10:FF:000055">
    <property type="entry name" value="Protein phosphatase 1 regulatory subunit 7"/>
    <property type="match status" value="1"/>
</dbReference>
<dbReference type="AlphaFoldDB" id="A0A7R9BQ15"/>
<dbReference type="GO" id="GO:0005886">
    <property type="term" value="C:plasma membrane"/>
    <property type="evidence" value="ECO:0007669"/>
    <property type="project" value="UniProtKB-SubCell"/>
</dbReference>
<dbReference type="GO" id="GO:0032585">
    <property type="term" value="C:multivesicular body membrane"/>
    <property type="evidence" value="ECO:0007669"/>
    <property type="project" value="UniProtKB-SubCell"/>
</dbReference>
<proteinExistence type="inferred from homology"/>
<evidence type="ECO:0000256" key="31">
    <source>
        <dbReference type="ARBA" id="ARBA00023242"/>
    </source>
</evidence>
<dbReference type="InterPro" id="IPR017871">
    <property type="entry name" value="ABC_transporter-like_CS"/>
</dbReference>
<protein>
    <recommendedName>
        <fullName evidence="36">ATP-binding cassette sub-family B member 6</fullName>
        <ecNumber evidence="35">7.6.2.5</ecNumber>
    </recommendedName>
    <alternativeName>
        <fullName evidence="37">ABC-type heme transporter ABCB6</fullName>
    </alternativeName>
</protein>
<dbReference type="PROSITE" id="PS51450">
    <property type="entry name" value="LRR"/>
    <property type="match status" value="8"/>
</dbReference>
<dbReference type="EMBL" id="CAJPEX010001609">
    <property type="protein sequence ID" value="CAG0919528.1"/>
    <property type="molecule type" value="Genomic_DNA"/>
</dbReference>
<feature type="domain" description="ABC transporter" evidence="48">
    <location>
        <begin position="575"/>
        <end position="809"/>
    </location>
</feature>
<evidence type="ECO:0000256" key="17">
    <source>
        <dbReference type="ARBA" id="ARBA00022692"/>
    </source>
</evidence>
<feature type="transmembrane region" description="Helical" evidence="47">
    <location>
        <begin position="244"/>
        <end position="270"/>
    </location>
</feature>
<evidence type="ECO:0000256" key="2">
    <source>
        <dbReference type="ARBA" id="ARBA00004146"/>
    </source>
</evidence>
<evidence type="ECO:0000256" key="8">
    <source>
        <dbReference type="ARBA" id="ARBA00004550"/>
    </source>
</evidence>
<dbReference type="PANTHER" id="PTHR24221:SF654">
    <property type="entry name" value="ATP-BINDING CASSETTE SUB-FAMILY B MEMBER 6"/>
    <property type="match status" value="1"/>
</dbReference>
<dbReference type="SUPFAM" id="SSF52058">
    <property type="entry name" value="L domain-like"/>
    <property type="match status" value="1"/>
</dbReference>
<dbReference type="FunFam" id="3.40.50.300:FF:000287">
    <property type="entry name" value="Multidrug ABC transporter ATP-binding protein"/>
    <property type="match status" value="1"/>
</dbReference>
<evidence type="ECO:0000256" key="11">
    <source>
        <dbReference type="ARBA" id="ARBA00004656"/>
    </source>
</evidence>
<evidence type="ECO:0000256" key="30">
    <source>
        <dbReference type="ARBA" id="ARBA00023228"/>
    </source>
</evidence>
<dbReference type="SMART" id="SM00369">
    <property type="entry name" value="LRR_TYP"/>
    <property type="match status" value="5"/>
</dbReference>
<dbReference type="FunFam" id="1.20.1560.10:FF:000022">
    <property type="entry name" value="ATP-binding cassette sub-family B member 6, mitochondrial"/>
    <property type="match status" value="1"/>
</dbReference>
<evidence type="ECO:0000256" key="33">
    <source>
        <dbReference type="ARBA" id="ARBA00024320"/>
    </source>
</evidence>
<keyword evidence="23" id="KW-0067">ATP-binding</keyword>
<comment type="similarity">
    <text evidence="32">Belongs to the SDS22 family.</text>
</comment>
<dbReference type="GO" id="GO:0016887">
    <property type="term" value="F:ATP hydrolysis activity"/>
    <property type="evidence" value="ECO:0007669"/>
    <property type="project" value="InterPro"/>
</dbReference>
<keyword evidence="25 47" id="KW-1133">Transmembrane helix</keyword>
<evidence type="ECO:0000256" key="25">
    <source>
        <dbReference type="ARBA" id="ARBA00022989"/>
    </source>
</evidence>
<feature type="domain" description="ABC transmembrane type-1" evidence="49">
    <location>
        <begin position="247"/>
        <end position="541"/>
    </location>
</feature>
<dbReference type="PROSITE" id="PS50929">
    <property type="entry name" value="ABC_TM1F"/>
    <property type="match status" value="1"/>
</dbReference>
<comment type="catalytic activity">
    <reaction evidence="42">
        <text>pheophorbide a(in) + ATP + H2O = pheophorbide a(out) + ADP + phosphate + H(+)</text>
        <dbReference type="Rhea" id="RHEA:61360"/>
        <dbReference type="ChEBI" id="CHEBI:15377"/>
        <dbReference type="ChEBI" id="CHEBI:15378"/>
        <dbReference type="ChEBI" id="CHEBI:30616"/>
        <dbReference type="ChEBI" id="CHEBI:43474"/>
        <dbReference type="ChEBI" id="CHEBI:58687"/>
        <dbReference type="ChEBI" id="CHEBI:456216"/>
    </reaction>
    <physiologicalReaction direction="left-to-right" evidence="42">
        <dbReference type="Rhea" id="RHEA:61361"/>
    </physiologicalReaction>
</comment>
<dbReference type="GO" id="GO:0031901">
    <property type="term" value="C:early endosome membrane"/>
    <property type="evidence" value="ECO:0007669"/>
    <property type="project" value="UniProtKB-SubCell"/>
</dbReference>
<reference evidence="50" key="1">
    <citation type="submission" date="2020-11" db="EMBL/GenBank/DDBJ databases">
        <authorList>
            <person name="Tran Van P."/>
        </authorList>
    </citation>
    <scope>NUCLEOTIDE SEQUENCE</scope>
</reference>
<keyword evidence="27" id="KW-0496">Mitochondrion</keyword>
<evidence type="ECO:0000256" key="41">
    <source>
        <dbReference type="ARBA" id="ARBA00048309"/>
    </source>
</evidence>
<evidence type="ECO:0000256" key="19">
    <source>
        <dbReference type="ARBA" id="ARBA00022741"/>
    </source>
</evidence>
<evidence type="ECO:0000313" key="50">
    <source>
        <dbReference type="EMBL" id="CAD7279376.1"/>
    </source>
</evidence>
<dbReference type="Pfam" id="PF00664">
    <property type="entry name" value="ABC_membrane"/>
    <property type="match status" value="1"/>
</dbReference>
<dbReference type="GO" id="GO:0009966">
    <property type="term" value="P:regulation of signal transduction"/>
    <property type="evidence" value="ECO:0007669"/>
    <property type="project" value="UniProtKB-ARBA"/>
</dbReference>
<dbReference type="GO" id="GO:0005634">
    <property type="term" value="C:nucleus"/>
    <property type="evidence" value="ECO:0007669"/>
    <property type="project" value="UniProtKB-SubCell"/>
</dbReference>
<comment type="catalytic activity">
    <reaction evidence="40">
        <text>uroporphyrin I(in) + ATP + H2O = uroporphyrin I(out) + ADP + phosphate + H(+)</text>
        <dbReference type="Rhea" id="RHEA:66772"/>
        <dbReference type="ChEBI" id="CHEBI:15377"/>
        <dbReference type="ChEBI" id="CHEBI:15378"/>
        <dbReference type="ChEBI" id="CHEBI:30616"/>
        <dbReference type="ChEBI" id="CHEBI:43474"/>
        <dbReference type="ChEBI" id="CHEBI:167480"/>
        <dbReference type="ChEBI" id="CHEBI:456216"/>
    </reaction>
    <physiologicalReaction direction="left-to-right" evidence="40">
        <dbReference type="Rhea" id="RHEA:66773"/>
    </physiologicalReaction>
</comment>
<dbReference type="SMART" id="SM00382">
    <property type="entry name" value="AAA"/>
    <property type="match status" value="1"/>
</dbReference>
<keyword evidence="18" id="KW-0677">Repeat</keyword>
<evidence type="ECO:0000256" key="4">
    <source>
        <dbReference type="ARBA" id="ARBA00004337"/>
    </source>
</evidence>
<evidence type="ECO:0000256" key="34">
    <source>
        <dbReference type="ARBA" id="ARBA00024363"/>
    </source>
</evidence>
<name>A0A7R9BQ15_9CRUS</name>
<dbReference type="InterPro" id="IPR032675">
    <property type="entry name" value="LRR_dom_sf"/>
</dbReference>
<evidence type="ECO:0000256" key="5">
    <source>
        <dbReference type="ARBA" id="ARBA00004374"/>
    </source>
</evidence>
<keyword evidence="15" id="KW-0964">Secreted</keyword>
<comment type="similarity">
    <text evidence="34">Belongs to the ABC transporter superfamily. ABCB family. Heavy Metal importer (TC 3.A.1.210) subfamily.</text>
</comment>
<keyword evidence="17 47" id="KW-0812">Transmembrane</keyword>
<organism evidence="50">
    <name type="scientific">Notodromas monacha</name>
    <dbReference type="NCBI Taxonomy" id="399045"/>
    <lineage>
        <taxon>Eukaryota</taxon>
        <taxon>Metazoa</taxon>
        <taxon>Ecdysozoa</taxon>
        <taxon>Arthropoda</taxon>
        <taxon>Crustacea</taxon>
        <taxon>Oligostraca</taxon>
        <taxon>Ostracoda</taxon>
        <taxon>Podocopa</taxon>
        <taxon>Podocopida</taxon>
        <taxon>Cypridocopina</taxon>
        <taxon>Cypridoidea</taxon>
        <taxon>Cyprididae</taxon>
        <taxon>Notodromas</taxon>
    </lineage>
</organism>
<feature type="transmembrane region" description="Helical" evidence="47">
    <location>
        <begin position="173"/>
        <end position="191"/>
    </location>
</feature>
<evidence type="ECO:0000256" key="9">
    <source>
        <dbReference type="ARBA" id="ARBA00004651"/>
    </source>
</evidence>
<dbReference type="InterPro" id="IPR003593">
    <property type="entry name" value="AAA+_ATPase"/>
</dbReference>
<dbReference type="InterPro" id="IPR039421">
    <property type="entry name" value="Type_1_exporter"/>
</dbReference>
<dbReference type="InterPro" id="IPR003439">
    <property type="entry name" value="ABC_transporter-like_ATP-bd"/>
</dbReference>
<evidence type="ECO:0000256" key="46">
    <source>
        <dbReference type="SAM" id="MobiDB-lite"/>
    </source>
</evidence>
<evidence type="ECO:0000256" key="3">
    <source>
        <dbReference type="ARBA" id="ARBA00004333"/>
    </source>
</evidence>
<evidence type="ECO:0000259" key="48">
    <source>
        <dbReference type="PROSITE" id="PS50893"/>
    </source>
</evidence>
<dbReference type="InterPro" id="IPR011527">
    <property type="entry name" value="ABC1_TM_dom"/>
</dbReference>
<feature type="transmembrane region" description="Helical" evidence="47">
    <location>
        <begin position="290"/>
        <end position="310"/>
    </location>
</feature>
<keyword evidence="51" id="KW-1185">Reference proteome</keyword>
<dbReference type="Pfam" id="PF16185">
    <property type="entry name" value="MTABC_N"/>
    <property type="match status" value="1"/>
</dbReference>
<keyword evidence="14" id="KW-1003">Cell membrane</keyword>
<keyword evidence="16" id="KW-0433">Leucine-rich repeat</keyword>
<dbReference type="InterPro" id="IPR001611">
    <property type="entry name" value="Leu-rich_rpt"/>
</dbReference>
<dbReference type="InterPro" id="IPR032410">
    <property type="entry name" value="ABCB6_N"/>
</dbReference>
<evidence type="ECO:0000313" key="51">
    <source>
        <dbReference type="Proteomes" id="UP000678499"/>
    </source>
</evidence>
<comment type="catalytic activity">
    <reaction evidence="41">
        <text>protoporphyrin IX(in) + ATP + H2O = protoporphyrin IX(out) + ADP + phosphate + H(+)</text>
        <dbReference type="Rhea" id="RHEA:61336"/>
        <dbReference type="ChEBI" id="CHEBI:15377"/>
        <dbReference type="ChEBI" id="CHEBI:15378"/>
        <dbReference type="ChEBI" id="CHEBI:30616"/>
        <dbReference type="ChEBI" id="CHEBI:43474"/>
        <dbReference type="ChEBI" id="CHEBI:57306"/>
        <dbReference type="ChEBI" id="CHEBI:456216"/>
    </reaction>
    <physiologicalReaction direction="left-to-right" evidence="41">
        <dbReference type="Rhea" id="RHEA:61337"/>
    </physiologicalReaction>
</comment>
<keyword evidence="31" id="KW-0539">Nucleus</keyword>
<dbReference type="InterPro" id="IPR027417">
    <property type="entry name" value="P-loop_NTPase"/>
</dbReference>
<dbReference type="InterPro" id="IPR025875">
    <property type="entry name" value="Leu-rich_rpt_4"/>
</dbReference>
<dbReference type="GO" id="GO:0000139">
    <property type="term" value="C:Golgi membrane"/>
    <property type="evidence" value="ECO:0007669"/>
    <property type="project" value="UniProtKB-SubCell"/>
</dbReference>
<evidence type="ECO:0000256" key="32">
    <source>
        <dbReference type="ARBA" id="ARBA00023460"/>
    </source>
</evidence>
<comment type="catalytic activity">
    <reaction evidence="38">
        <text>heme b(in) + ATP + H2O = heme b(out) + ADP + phosphate + H(+)</text>
        <dbReference type="Rhea" id="RHEA:19261"/>
        <dbReference type="ChEBI" id="CHEBI:15377"/>
        <dbReference type="ChEBI" id="CHEBI:15378"/>
        <dbReference type="ChEBI" id="CHEBI:30616"/>
        <dbReference type="ChEBI" id="CHEBI:43474"/>
        <dbReference type="ChEBI" id="CHEBI:60344"/>
        <dbReference type="ChEBI" id="CHEBI:456216"/>
        <dbReference type="EC" id="7.6.2.5"/>
    </reaction>
    <physiologicalReaction direction="left-to-right" evidence="38">
        <dbReference type="Rhea" id="RHEA:19262"/>
    </physiologicalReaction>
</comment>
<keyword evidence="29" id="KW-1015">Disulfide bond</keyword>
<evidence type="ECO:0000256" key="7">
    <source>
        <dbReference type="ARBA" id="ARBA00004477"/>
    </source>
</evidence>
<keyword evidence="13" id="KW-0813">Transport</keyword>
<evidence type="ECO:0000256" key="22">
    <source>
        <dbReference type="ARBA" id="ARBA00022824"/>
    </source>
</evidence>
<dbReference type="EC" id="7.6.2.5" evidence="35"/>
<dbReference type="Pfam" id="PF00005">
    <property type="entry name" value="ABC_tran"/>
    <property type="match status" value="1"/>
</dbReference>
<keyword evidence="26" id="KW-0333">Golgi apparatus</keyword>
<dbReference type="InterPro" id="IPR036640">
    <property type="entry name" value="ABC1_TM_sf"/>
</dbReference>
<evidence type="ECO:0000256" key="36">
    <source>
        <dbReference type="ARBA" id="ARBA00024439"/>
    </source>
</evidence>
<evidence type="ECO:0000256" key="26">
    <source>
        <dbReference type="ARBA" id="ARBA00023034"/>
    </source>
</evidence>
<keyword evidence="24" id="KW-1278">Translocase</keyword>
<keyword evidence="28 47" id="KW-0472">Membrane</keyword>
<evidence type="ECO:0000256" key="37">
    <source>
        <dbReference type="ARBA" id="ARBA00031413"/>
    </source>
</evidence>
<evidence type="ECO:0000256" key="12">
    <source>
        <dbReference type="ARBA" id="ARBA00011738"/>
    </source>
</evidence>
<dbReference type="SUPFAM" id="SSF52540">
    <property type="entry name" value="P-loop containing nucleoside triphosphate hydrolases"/>
    <property type="match status" value="1"/>
</dbReference>
<sequence>MMISFCPANASLSQPWINHGLSPCFVDFFFSCFEFAFITFFGGVQLYYFRKYASRTARNLIPKSRLYQVQLWLAVLFPIVEGIRQGLMYYLKGEYYGYELVYLLAVAYAWYWSVHLLRLERCYMLPTVPVKGHGLVLLLFWTTVFVKENLTFLNLKGLHWWFLLRDEVDRAQFGFFVVRYTFTFLVFVLGIKAPGVSNVPVDVESEPLHDSDADSGGSTFADAWRKICILLPFLWPKKSRILQITVVVCFFILFLGRAANVLMPIFYKLIVDSLSKQVDGRPDLSFRYDYILGYVGLKFLQGSVGGIGFFSNIRSFLWIPIQQYTAREVQVQLFEHLHNLSLRWHLGRKTGEVLRVMDRGTQSITSLLSYILFNIIPTVLDIIIAVVYFATAFNVWFGLLVFSTMAVYLGVTIAVTEWRTKYRRFMNTADNDARAKAVDSVLNFETVKYHSAEVYEVNRYRKAILDFQSEEWKSNASLNLLNTVQNITINAGLLGGSLLCAYMVAYERTFTVGDYVLFSSYIVQLYQPLNWFGTYYRMIQQSFIDMENMFDLLKEKQEVIDSPDAVEFKPRAGRIDFSNVSFSYVPEKKVLKEISFSVPPGTTFALVGPSGSGKTTVIRLLFRFYDVKGGAIQIDGVDVRSVTQASLREAIGIVPQDTVLFNDSLRYNIKYGKFDASYEELVEAAKAADIHDRILTFPDGYDTVVGERGLKLSGGEKQRVAIARMVLKNPKFIFLDEATSSLDTRSERNIQTALARLCQNRTTLIVAHRLSTIIHADQILVLKDGEILFLSFLCPEMSDAAAFNIVPQVMPAPTSEDDASAGDNARNGDAVDASEEGEAEEIVLDPEATCVDLNHRRLKTLEGMDALTKVENLSLRWNLLKKIENISSLTTLRELELYDNQLTKIENLETLVNLEVLDLGFNRLKVIENLGSLTKLKRLYLCANRIEKIENLESLSNLELLELGDNRIRKLENLDGLVMLTQLYVGKNKITKLENLGLEKLTILSIQSNRLRKVEGLERLRNLEQLYLSHNGIEVIENLEENLNLSTLDVANNLLTSLKNVSHLTKLEEFWCNDNQISDWNEVEQELKSMTQIATVYLERNPIANDPAYRRKLAMILPSLKQIDATMCKP</sequence>
<evidence type="ECO:0000256" key="39">
    <source>
        <dbReference type="ARBA" id="ARBA00047753"/>
    </source>
</evidence>
<comment type="catalytic activity">
    <reaction evidence="39">
        <text>coproporphyrinogen III(in) + ATP + H2O = coproporphyrinogen III(out) + ADP + phosphate + H(+)</text>
        <dbReference type="Rhea" id="RHEA:66680"/>
        <dbReference type="ChEBI" id="CHEBI:15377"/>
        <dbReference type="ChEBI" id="CHEBI:15378"/>
        <dbReference type="ChEBI" id="CHEBI:30616"/>
        <dbReference type="ChEBI" id="CHEBI:43474"/>
        <dbReference type="ChEBI" id="CHEBI:57309"/>
        <dbReference type="ChEBI" id="CHEBI:456216"/>
    </reaction>
    <physiologicalReaction direction="left-to-right" evidence="39">
        <dbReference type="Rhea" id="RHEA:66681"/>
    </physiologicalReaction>
</comment>
<feature type="transmembrane region" description="Helical" evidence="47">
    <location>
        <begin position="69"/>
        <end position="89"/>
    </location>
</feature>
<comment type="catalytic activity">
    <reaction evidence="43">
        <text>uroporphyrin III(in) + ATP + H2O = uroporphyrin III(out) + ADP + phosphate + H(+)</text>
        <dbReference type="Rhea" id="RHEA:66776"/>
        <dbReference type="ChEBI" id="CHEBI:15377"/>
        <dbReference type="ChEBI" id="CHEBI:15378"/>
        <dbReference type="ChEBI" id="CHEBI:30616"/>
        <dbReference type="ChEBI" id="CHEBI:43474"/>
        <dbReference type="ChEBI" id="CHEBI:167479"/>
        <dbReference type="ChEBI" id="CHEBI:456216"/>
    </reaction>
    <physiologicalReaction direction="left-to-right" evidence="43">
        <dbReference type="Rhea" id="RHEA:66777"/>
    </physiologicalReaction>
</comment>
<evidence type="ECO:0000259" key="49">
    <source>
        <dbReference type="PROSITE" id="PS50929"/>
    </source>
</evidence>
<evidence type="ECO:0000256" key="15">
    <source>
        <dbReference type="ARBA" id="ARBA00022525"/>
    </source>
</evidence>
<keyword evidence="22" id="KW-0256">Endoplasmic reticulum</keyword>
<keyword evidence="20" id="KW-0967">Endosome</keyword>
<dbReference type="CDD" id="cd18581">
    <property type="entry name" value="ABC_6TM_ABCB6"/>
    <property type="match status" value="1"/>
</dbReference>
<evidence type="ECO:0000256" key="27">
    <source>
        <dbReference type="ARBA" id="ARBA00023128"/>
    </source>
</evidence>
<dbReference type="PANTHER" id="PTHR24221">
    <property type="entry name" value="ATP-BINDING CASSETTE SUB-FAMILY B"/>
    <property type="match status" value="1"/>
</dbReference>
<dbReference type="GO" id="GO:0005524">
    <property type="term" value="F:ATP binding"/>
    <property type="evidence" value="ECO:0007669"/>
    <property type="project" value="UniProtKB-KW"/>
</dbReference>
<comment type="catalytic activity">
    <reaction evidence="44">
        <text>coproporphyrin III(in) + ATP + H2O = coproporphyrin III(out) + ADP + phosphate + H(+)</text>
        <dbReference type="Rhea" id="RHEA:66664"/>
        <dbReference type="ChEBI" id="CHEBI:15377"/>
        <dbReference type="ChEBI" id="CHEBI:15378"/>
        <dbReference type="ChEBI" id="CHEBI:30616"/>
        <dbReference type="ChEBI" id="CHEBI:43474"/>
        <dbReference type="ChEBI" id="CHEBI:131725"/>
        <dbReference type="ChEBI" id="CHEBI:456216"/>
    </reaction>
    <physiologicalReaction direction="left-to-right" evidence="44">
        <dbReference type="Rhea" id="RHEA:66665"/>
    </physiologicalReaction>
</comment>
<evidence type="ECO:0000256" key="6">
    <source>
        <dbReference type="ARBA" id="ARBA00004414"/>
    </source>
</evidence>
<evidence type="ECO:0000256" key="38">
    <source>
        <dbReference type="ARBA" id="ARBA00047649"/>
    </source>
</evidence>
<accession>A0A7R9BQ15</accession>
<dbReference type="SMART" id="SM00365">
    <property type="entry name" value="LRR_SD22"/>
    <property type="match status" value="10"/>
</dbReference>
<dbReference type="Gene3D" id="3.40.50.300">
    <property type="entry name" value="P-loop containing nucleotide triphosphate hydrolases"/>
    <property type="match status" value="1"/>
</dbReference>
<dbReference type="GO" id="GO:0005741">
    <property type="term" value="C:mitochondrial outer membrane"/>
    <property type="evidence" value="ECO:0007669"/>
    <property type="project" value="UniProtKB-SubCell"/>
</dbReference>
<dbReference type="PROSITE" id="PS00211">
    <property type="entry name" value="ABC_TRANSPORTER_1"/>
    <property type="match status" value="1"/>
</dbReference>
<evidence type="ECO:0000256" key="20">
    <source>
        <dbReference type="ARBA" id="ARBA00022753"/>
    </source>
</evidence>
<dbReference type="InterPro" id="IPR003591">
    <property type="entry name" value="Leu-rich_rpt_typical-subtyp"/>
</dbReference>
<keyword evidence="30" id="KW-0458">Lysosome</keyword>
<keyword evidence="21" id="KW-1000">Mitochondrion outer membrane</keyword>
<feature type="transmembrane region" description="Helical" evidence="47">
    <location>
        <begin position="28"/>
        <end position="49"/>
    </location>
</feature>